<feature type="chain" id="PRO_5039429373" evidence="1">
    <location>
        <begin position="20"/>
        <end position="424"/>
    </location>
</feature>
<organism evidence="2 3">
    <name type="scientific">Buchananella hordeovulneris</name>
    <dbReference type="NCBI Taxonomy" id="52770"/>
    <lineage>
        <taxon>Bacteria</taxon>
        <taxon>Bacillati</taxon>
        <taxon>Actinomycetota</taxon>
        <taxon>Actinomycetes</taxon>
        <taxon>Actinomycetales</taxon>
        <taxon>Actinomycetaceae</taxon>
        <taxon>Buchananella</taxon>
    </lineage>
</organism>
<dbReference type="PROSITE" id="PS51257">
    <property type="entry name" value="PROKAR_LIPOPROTEIN"/>
    <property type="match status" value="1"/>
</dbReference>
<comment type="caution">
    <text evidence="2">The sequence shown here is derived from an EMBL/GenBank/DDBJ whole genome shotgun (WGS) entry which is preliminary data.</text>
</comment>
<feature type="signal peptide" evidence="1">
    <location>
        <begin position="1"/>
        <end position="19"/>
    </location>
</feature>
<dbReference type="EMBL" id="MQVS01000004">
    <property type="protein sequence ID" value="OKL51961.1"/>
    <property type="molecule type" value="Genomic_DNA"/>
</dbReference>
<name>A0A1Q5PWI7_9ACTO</name>
<evidence type="ECO:0000256" key="1">
    <source>
        <dbReference type="SAM" id="SignalP"/>
    </source>
</evidence>
<gene>
    <name evidence="2" type="ORF">BSZ40_05235</name>
</gene>
<dbReference type="SUPFAM" id="SSF53850">
    <property type="entry name" value="Periplasmic binding protein-like II"/>
    <property type="match status" value="1"/>
</dbReference>
<dbReference type="Gene3D" id="3.40.190.10">
    <property type="entry name" value="Periplasmic binding protein-like II"/>
    <property type="match status" value="1"/>
</dbReference>
<evidence type="ECO:0000313" key="2">
    <source>
        <dbReference type="EMBL" id="OKL51961.1"/>
    </source>
</evidence>
<dbReference type="OrthoDB" id="3226017at2"/>
<sequence length="424" mass="45485">MMRALAACAGAALVLTACGGASDKADSADNGAKSDGTITLTVATFNEFGYEGLFEEYMAAHPNIKIEHRKAATTTEARDNLNTRLAAGSGLADIEGVEGGWLPELMQYPDKFVDLTSPEVADRWLEWKTKPATDKDGRLLGYGTDAGPVAVCYRSDLFAKAGLPTDRAEVAKLLEGDWDNYFKVGKQFTEATNVPWFDSVGGVFEIMIAQLPNAFEQADGTPFPLKDNADMKKVYDTLVAQVPLSAKLTPWTEDWTAAFQKDGFGTMFCPSWMIGVIEGNAKGVAGWDVANVTPGGGANSGGSFLMVPTQSAHPEEAKALAAWLTAPEQQIKAFKNKGTFPSQTKGLEDPILLEHKSEFFNNAPVGEIFAERAKAVTVVPFAGPNYFAIRGLVGDALTRVETAVEDAGKSWEKALSEYDALGLN</sequence>
<dbReference type="PANTHER" id="PTHR43649">
    <property type="entry name" value="ARABINOSE-BINDING PROTEIN-RELATED"/>
    <property type="match status" value="1"/>
</dbReference>
<dbReference type="InterPro" id="IPR050490">
    <property type="entry name" value="Bact_solute-bd_prot1"/>
</dbReference>
<dbReference type="STRING" id="52770.BSZ40_05235"/>
<keyword evidence="1" id="KW-0732">Signal</keyword>
<evidence type="ECO:0000313" key="3">
    <source>
        <dbReference type="Proteomes" id="UP000185612"/>
    </source>
</evidence>
<dbReference type="InterPro" id="IPR006059">
    <property type="entry name" value="SBP"/>
</dbReference>
<dbReference type="Proteomes" id="UP000185612">
    <property type="component" value="Unassembled WGS sequence"/>
</dbReference>
<proteinExistence type="predicted"/>
<protein>
    <submittedName>
        <fullName evidence="2">ABC transporter substrate-binding protein</fullName>
    </submittedName>
</protein>
<dbReference type="AlphaFoldDB" id="A0A1Q5PWI7"/>
<accession>A0A1Q5PWI7</accession>
<reference evidence="3" key="1">
    <citation type="submission" date="2016-12" db="EMBL/GenBank/DDBJ databases">
        <authorList>
            <person name="Meng X."/>
        </authorList>
    </citation>
    <scope>NUCLEOTIDE SEQUENCE [LARGE SCALE GENOMIC DNA]</scope>
    <source>
        <strain evidence="3">DSM 20732</strain>
    </source>
</reference>
<dbReference type="InParanoid" id="A0A1Q5PWI7"/>
<dbReference type="PANTHER" id="PTHR43649:SF32">
    <property type="entry name" value="SUGAR BINDING SECRETED PROTEIN"/>
    <property type="match status" value="1"/>
</dbReference>
<dbReference type="Pfam" id="PF13416">
    <property type="entry name" value="SBP_bac_8"/>
    <property type="match status" value="1"/>
</dbReference>
<keyword evidence="3" id="KW-1185">Reference proteome</keyword>